<accession>A0ABU8EQT9</accession>
<reference evidence="2 3" key="1">
    <citation type="submission" date="2023-12" db="EMBL/GenBank/DDBJ databases">
        <title>Friends and Foes: Symbiotic and Algicidal bacterial influence on Karenia brevis blooms.</title>
        <authorList>
            <person name="Fei C."/>
            <person name="Mohamed A.R."/>
            <person name="Booker A."/>
            <person name="Arshad M."/>
            <person name="Klass S."/>
            <person name="Ahn S."/>
            <person name="Gilbert P.M."/>
            <person name="Heil C.A."/>
            <person name="Martinez J.M."/>
            <person name="Amin S.A."/>
        </authorList>
    </citation>
    <scope>NUCLEOTIDE SEQUENCE [LARGE SCALE GENOMIC DNA]</scope>
    <source>
        <strain evidence="2 3">CE15</strain>
    </source>
</reference>
<proteinExistence type="predicted"/>
<dbReference type="InterPro" id="IPR002925">
    <property type="entry name" value="Dienelactn_hydro"/>
</dbReference>
<sequence>MKILIATDIFGETPSHLALCERLASHHSITSLSPYEHNPPAFANESDAYQYFLQSGGMDNYLSRLKSLKNAGEIDIALGFSAGGAAVWAGQHLLPSLKKAIAFYPGQIRHYLEVQPVAPWHIVFAHYEAHFDQNHIIDALLPKTALSLYRAPYRHGFVNPDSQQFNHMAREQAIGCLLQSIDAVEGDSFANYYEKFGNTRVTD</sequence>
<organism evidence="2 3">
    <name type="scientific">Pseudoalteromonas spongiae</name>
    <dbReference type="NCBI Taxonomy" id="298657"/>
    <lineage>
        <taxon>Bacteria</taxon>
        <taxon>Pseudomonadati</taxon>
        <taxon>Pseudomonadota</taxon>
        <taxon>Gammaproteobacteria</taxon>
        <taxon>Alteromonadales</taxon>
        <taxon>Pseudoalteromonadaceae</taxon>
        <taxon>Pseudoalteromonas</taxon>
    </lineage>
</organism>
<comment type="caution">
    <text evidence="2">The sequence shown here is derived from an EMBL/GenBank/DDBJ whole genome shotgun (WGS) entry which is preliminary data.</text>
</comment>
<gene>
    <name evidence="2" type="ORF">WAE96_05975</name>
</gene>
<dbReference type="Proteomes" id="UP001382455">
    <property type="component" value="Unassembled WGS sequence"/>
</dbReference>
<feature type="domain" description="Dienelactone hydrolase" evidence="1">
    <location>
        <begin position="3"/>
        <end position="174"/>
    </location>
</feature>
<name>A0ABU8EQT9_9GAMM</name>
<evidence type="ECO:0000259" key="1">
    <source>
        <dbReference type="Pfam" id="PF01738"/>
    </source>
</evidence>
<dbReference type="GO" id="GO:0016787">
    <property type="term" value="F:hydrolase activity"/>
    <property type="evidence" value="ECO:0007669"/>
    <property type="project" value="UniProtKB-KW"/>
</dbReference>
<dbReference type="InterPro" id="IPR029058">
    <property type="entry name" value="AB_hydrolase_fold"/>
</dbReference>
<dbReference type="SUPFAM" id="SSF53474">
    <property type="entry name" value="alpha/beta-Hydrolases"/>
    <property type="match status" value="1"/>
</dbReference>
<protein>
    <submittedName>
        <fullName evidence="2">Dienelactone hydrolase family protein</fullName>
    </submittedName>
</protein>
<keyword evidence="2" id="KW-0378">Hydrolase</keyword>
<dbReference type="Pfam" id="PF01738">
    <property type="entry name" value="DLH"/>
    <property type="match status" value="1"/>
</dbReference>
<dbReference type="RefSeq" id="WP_336434860.1">
    <property type="nucleotide sequence ID" value="NZ_JBAWKS010000001.1"/>
</dbReference>
<evidence type="ECO:0000313" key="3">
    <source>
        <dbReference type="Proteomes" id="UP001382455"/>
    </source>
</evidence>
<keyword evidence="3" id="KW-1185">Reference proteome</keyword>
<dbReference type="Gene3D" id="3.40.50.1820">
    <property type="entry name" value="alpha/beta hydrolase"/>
    <property type="match status" value="1"/>
</dbReference>
<dbReference type="EMBL" id="JBAWKS010000001">
    <property type="protein sequence ID" value="MEI4549247.1"/>
    <property type="molecule type" value="Genomic_DNA"/>
</dbReference>
<evidence type="ECO:0000313" key="2">
    <source>
        <dbReference type="EMBL" id="MEI4549247.1"/>
    </source>
</evidence>